<dbReference type="GO" id="GO:0003677">
    <property type="term" value="F:DNA binding"/>
    <property type="evidence" value="ECO:0007669"/>
    <property type="project" value="InterPro"/>
</dbReference>
<accession>A0A7S9L233</accession>
<dbReference type="EMBL" id="CP064939">
    <property type="protein sequence ID" value="QPH41069.1"/>
    <property type="molecule type" value="Genomic_DNA"/>
</dbReference>
<keyword evidence="1" id="KW-0010">Activator</keyword>
<gene>
    <name evidence="3" type="ORF">IZT61_07360</name>
</gene>
<dbReference type="GO" id="GO:0008270">
    <property type="term" value="F:zinc ion binding"/>
    <property type="evidence" value="ECO:0007669"/>
    <property type="project" value="InterPro"/>
</dbReference>
<dbReference type="InterPro" id="IPR035451">
    <property type="entry name" value="Ada-like_dom_sf"/>
</dbReference>
<dbReference type="GO" id="GO:0008168">
    <property type="term" value="F:methyltransferase activity"/>
    <property type="evidence" value="ECO:0007669"/>
    <property type="project" value="InterPro"/>
</dbReference>
<feature type="domain" description="Ada DNA repair metal-binding" evidence="2">
    <location>
        <begin position="23"/>
        <end position="68"/>
    </location>
</feature>
<dbReference type="GO" id="GO:0006355">
    <property type="term" value="P:regulation of DNA-templated transcription"/>
    <property type="evidence" value="ECO:0007669"/>
    <property type="project" value="InterPro"/>
</dbReference>
<dbReference type="SUPFAM" id="SSF57884">
    <property type="entry name" value="Ada DNA repair protein, N-terminal domain (N-Ada 10)"/>
    <property type="match status" value="1"/>
</dbReference>
<evidence type="ECO:0000259" key="2">
    <source>
        <dbReference type="Pfam" id="PF02805"/>
    </source>
</evidence>
<dbReference type="Pfam" id="PF02805">
    <property type="entry name" value="Ada_Zn_binding"/>
    <property type="match status" value="1"/>
</dbReference>
<evidence type="ECO:0000313" key="4">
    <source>
        <dbReference type="Proteomes" id="UP000594759"/>
    </source>
</evidence>
<keyword evidence="4" id="KW-1185">Reference proteome</keyword>
<dbReference type="Gene3D" id="3.40.10.10">
    <property type="entry name" value="DNA Methylphosphotriester Repair Domain"/>
    <property type="match status" value="1"/>
</dbReference>
<reference evidence="3 4" key="1">
    <citation type="submission" date="2020-11" db="EMBL/GenBank/DDBJ databases">
        <title>Pedobacter endophytica, an endophytic bacteria isolated form Carex pumila.</title>
        <authorList>
            <person name="Peng Y."/>
            <person name="Jiang L."/>
            <person name="Lee J."/>
        </authorList>
    </citation>
    <scope>NUCLEOTIDE SEQUENCE [LARGE SCALE GENOMIC DNA]</scope>
    <source>
        <strain evidence="3 4">JBR3-12</strain>
    </source>
</reference>
<organism evidence="3 4">
    <name type="scientific">Pedobacter endophyticus</name>
    <dbReference type="NCBI Taxonomy" id="2789740"/>
    <lineage>
        <taxon>Bacteria</taxon>
        <taxon>Pseudomonadati</taxon>
        <taxon>Bacteroidota</taxon>
        <taxon>Sphingobacteriia</taxon>
        <taxon>Sphingobacteriales</taxon>
        <taxon>Sphingobacteriaceae</taxon>
        <taxon>Pedobacter</taxon>
    </lineage>
</organism>
<protein>
    <submittedName>
        <fullName evidence="3">Metal-binding protein</fullName>
    </submittedName>
</protein>
<name>A0A7S9L233_9SPHI</name>
<evidence type="ECO:0000256" key="1">
    <source>
        <dbReference type="ARBA" id="ARBA00023159"/>
    </source>
</evidence>
<dbReference type="Proteomes" id="UP000594759">
    <property type="component" value="Chromosome"/>
</dbReference>
<sequence>MVKQATLSPVETKQLIKNKEICFGGNSRLKIYGLLSCKSGKRMKIENRVFFKTENEALAMGFRPCGHCLKQQYNQWTYLTRT</sequence>
<evidence type="ECO:0000313" key="3">
    <source>
        <dbReference type="EMBL" id="QPH41069.1"/>
    </source>
</evidence>
<proteinExistence type="predicted"/>
<dbReference type="GO" id="GO:0006281">
    <property type="term" value="P:DNA repair"/>
    <property type="evidence" value="ECO:0007669"/>
    <property type="project" value="InterPro"/>
</dbReference>
<dbReference type="AlphaFoldDB" id="A0A7S9L233"/>
<dbReference type="InterPro" id="IPR004026">
    <property type="entry name" value="Ada_DNA_repair_Zn-bd"/>
</dbReference>
<dbReference type="KEGG" id="pex:IZT61_07360"/>